<dbReference type="InterPro" id="IPR000717">
    <property type="entry name" value="PCI_dom"/>
</dbReference>
<keyword evidence="1" id="KW-0175">Coiled coil</keyword>
<dbReference type="Proteomes" id="UP000320055">
    <property type="component" value="Unassembled WGS sequence"/>
</dbReference>
<organism evidence="3 4">
    <name type="scientific">Hyella patelloides LEGE 07179</name>
    <dbReference type="NCBI Taxonomy" id="945734"/>
    <lineage>
        <taxon>Bacteria</taxon>
        <taxon>Bacillati</taxon>
        <taxon>Cyanobacteriota</taxon>
        <taxon>Cyanophyceae</taxon>
        <taxon>Pleurocapsales</taxon>
        <taxon>Hyellaceae</taxon>
        <taxon>Hyella</taxon>
    </lineage>
</organism>
<sequence>MFADFWTEIVSTDLLSSFELRIITVILQQLNFKLWMLIDYKSIAKKLNLDETEVTEVVQKLISYKIVECKEDSVKQRCYRYRLNSNFGWNKSVYWVFSDGIDWQAFLNSFQKLQRKFELRIRAIENKSSGTLVIHIEVSALANRTEVEKCLKREYNLELEALEEKYRINHKDREIAIHQQNSANLLKIIELIVNASNTFHNIAGIKTLPKSKSVKLNPSHNDIINQGETAESLPPIAPKQKPTLAEAVAEKEKLLKQRDLTKVDKIDYLDDYVDTQDEGSFLKRRIQARLDKHCH</sequence>
<evidence type="ECO:0000259" key="2">
    <source>
        <dbReference type="Pfam" id="PF01399"/>
    </source>
</evidence>
<evidence type="ECO:0000313" key="4">
    <source>
        <dbReference type="Proteomes" id="UP000320055"/>
    </source>
</evidence>
<dbReference type="OrthoDB" id="516320at2"/>
<dbReference type="AlphaFoldDB" id="A0A563VY42"/>
<gene>
    <name evidence="3" type="ORF">H1P_4320004</name>
</gene>
<feature type="domain" description="PCI" evidence="2">
    <location>
        <begin position="14"/>
        <end position="79"/>
    </location>
</feature>
<proteinExistence type="predicted"/>
<evidence type="ECO:0000256" key="1">
    <source>
        <dbReference type="SAM" id="Coils"/>
    </source>
</evidence>
<dbReference type="Pfam" id="PF01399">
    <property type="entry name" value="PCI"/>
    <property type="match status" value="1"/>
</dbReference>
<dbReference type="EMBL" id="CAACVJ010000371">
    <property type="protein sequence ID" value="VEP16307.1"/>
    <property type="molecule type" value="Genomic_DNA"/>
</dbReference>
<keyword evidence="4" id="KW-1185">Reference proteome</keyword>
<accession>A0A563VY42</accession>
<reference evidence="3 4" key="1">
    <citation type="submission" date="2019-01" db="EMBL/GenBank/DDBJ databases">
        <authorList>
            <person name="Brito A."/>
        </authorList>
    </citation>
    <scope>NUCLEOTIDE SEQUENCE [LARGE SCALE GENOMIC DNA]</scope>
    <source>
        <strain evidence="3">1</strain>
    </source>
</reference>
<feature type="coiled-coil region" evidence="1">
    <location>
        <begin position="145"/>
        <end position="172"/>
    </location>
</feature>
<name>A0A563VY42_9CYAN</name>
<protein>
    <recommendedName>
        <fullName evidence="2">PCI domain-containing protein</fullName>
    </recommendedName>
</protein>
<evidence type="ECO:0000313" key="3">
    <source>
        <dbReference type="EMBL" id="VEP16307.1"/>
    </source>
</evidence>